<dbReference type="AlphaFoldDB" id="A0A1H4L2B4"/>
<proteinExistence type="predicted"/>
<feature type="signal peptide" evidence="1">
    <location>
        <begin position="1"/>
        <end position="26"/>
    </location>
</feature>
<evidence type="ECO:0008006" key="4">
    <source>
        <dbReference type="Google" id="ProtNLM"/>
    </source>
</evidence>
<sequence>MKLTGKLLGGLAVAALALTTATPAQAATQYPTPTPTPADCYTGMQTVNADRSVGVVSLSNSKLSWEQNASAPVPFDATYLRQTGASGDATTFQESYFGTAADGTTKFYRSRSEKQADGTWKRFVDGAVTTLGNGWFQKSLTTAYLPAAVANTPGQDYLYRLTAAGDLYRYPVDFFGMTIGGAVKVFSGGGSITAIGAAPSITVNGKPTAVLMATLSTGELRQYLIPGATPTQWSSRTIRPAGSGWQGFTTISARSCDVGQVMIGVTGGHVASYYDPTGLNANDADISGRASSMPVLPSTTRVFAW</sequence>
<gene>
    <name evidence="2" type="ORF">SAMN04489745_0862</name>
</gene>
<keyword evidence="1" id="KW-0732">Signal</keyword>
<dbReference type="Proteomes" id="UP000182652">
    <property type="component" value="Unassembled WGS sequence"/>
</dbReference>
<accession>A0A1H4L2B4</accession>
<evidence type="ECO:0000256" key="1">
    <source>
        <dbReference type="SAM" id="SignalP"/>
    </source>
</evidence>
<reference evidence="2 3" key="1">
    <citation type="submission" date="2016-10" db="EMBL/GenBank/DDBJ databases">
        <authorList>
            <person name="de Groot N.N."/>
        </authorList>
    </citation>
    <scope>NUCLEOTIDE SEQUENCE [LARGE SCALE GENOMIC DNA]</scope>
    <source>
        <strain evidence="2 3">DSM 10495</strain>
    </source>
</reference>
<dbReference type="SUPFAM" id="SSF89372">
    <property type="entry name" value="Fucose-specific lectin"/>
    <property type="match status" value="1"/>
</dbReference>
<evidence type="ECO:0000313" key="3">
    <source>
        <dbReference type="Proteomes" id="UP000182652"/>
    </source>
</evidence>
<organism evidence="2 3">
    <name type="scientific">Arthrobacter woluwensis</name>
    <dbReference type="NCBI Taxonomy" id="156980"/>
    <lineage>
        <taxon>Bacteria</taxon>
        <taxon>Bacillati</taxon>
        <taxon>Actinomycetota</taxon>
        <taxon>Actinomycetes</taxon>
        <taxon>Micrococcales</taxon>
        <taxon>Micrococcaceae</taxon>
        <taxon>Arthrobacter</taxon>
    </lineage>
</organism>
<dbReference type="RefSeq" id="WP_066216408.1">
    <property type="nucleotide sequence ID" value="NZ_FNSN01000003.1"/>
</dbReference>
<protein>
    <recommendedName>
        <fullName evidence="4">Tachylectin</fullName>
    </recommendedName>
</protein>
<evidence type="ECO:0000313" key="2">
    <source>
        <dbReference type="EMBL" id="SEB64871.1"/>
    </source>
</evidence>
<dbReference type="EMBL" id="FNSN01000003">
    <property type="protein sequence ID" value="SEB64871.1"/>
    <property type="molecule type" value="Genomic_DNA"/>
</dbReference>
<name>A0A1H4L2B4_9MICC</name>
<feature type="chain" id="PRO_5010307371" description="Tachylectin" evidence="1">
    <location>
        <begin position="27"/>
        <end position="305"/>
    </location>
</feature>
<keyword evidence="3" id="KW-1185">Reference proteome</keyword>
<dbReference type="STRING" id="156980.SAMN04489745_0862"/>
<dbReference type="Gene3D" id="2.115.10.10">
    <property type="entry name" value="Tachylectin 2"/>
    <property type="match status" value="1"/>
</dbReference>